<dbReference type="SMART" id="SM00671">
    <property type="entry name" value="SEL1"/>
    <property type="match status" value="2"/>
</dbReference>
<protein>
    <submittedName>
        <fullName evidence="4">Tetratricopeptide repeat protein</fullName>
    </submittedName>
</protein>
<dbReference type="Pfam" id="PF08238">
    <property type="entry name" value="Sel1"/>
    <property type="match status" value="3"/>
</dbReference>
<dbReference type="InterPro" id="IPR011990">
    <property type="entry name" value="TPR-like_helical_dom_sf"/>
</dbReference>
<organism evidence="4 5">
    <name type="scientific">Hyalangium rubrum</name>
    <dbReference type="NCBI Taxonomy" id="3103134"/>
    <lineage>
        <taxon>Bacteria</taxon>
        <taxon>Pseudomonadati</taxon>
        <taxon>Myxococcota</taxon>
        <taxon>Myxococcia</taxon>
        <taxon>Myxococcales</taxon>
        <taxon>Cystobacterineae</taxon>
        <taxon>Archangiaceae</taxon>
        <taxon>Hyalangium</taxon>
    </lineage>
</organism>
<evidence type="ECO:0000256" key="1">
    <source>
        <dbReference type="ARBA" id="ARBA00008486"/>
    </source>
</evidence>
<comment type="similarity">
    <text evidence="1">Belongs to the hcp beta-lactamase family.</text>
</comment>
<accession>A0ABU5HGY3</accession>
<dbReference type="Proteomes" id="UP001291309">
    <property type="component" value="Unassembled WGS sequence"/>
</dbReference>
<name>A0ABU5HGY3_9BACT</name>
<dbReference type="PANTHER" id="PTHR13891">
    <property type="entry name" value="CYTOCHROME C OXIDASE ASSEMBLY FACTOR 7"/>
    <property type="match status" value="1"/>
</dbReference>
<feature type="compositionally biased region" description="Basic and acidic residues" evidence="3">
    <location>
        <begin position="11"/>
        <end position="21"/>
    </location>
</feature>
<feature type="region of interest" description="Disordered" evidence="3">
    <location>
        <begin position="1"/>
        <end position="21"/>
    </location>
</feature>
<dbReference type="RefSeq" id="WP_321551119.1">
    <property type="nucleotide sequence ID" value="NZ_JAXIVS010000020.1"/>
</dbReference>
<evidence type="ECO:0000313" key="4">
    <source>
        <dbReference type="EMBL" id="MDY7232404.1"/>
    </source>
</evidence>
<evidence type="ECO:0000256" key="3">
    <source>
        <dbReference type="SAM" id="MobiDB-lite"/>
    </source>
</evidence>
<gene>
    <name evidence="4" type="ORF">SYV04_38810</name>
</gene>
<sequence length="550" mass="58940">MATSAACDSGPKLEAKARQAEAEKQPEEAFKLYQRACEKEALTSCLRLGSLHAEGLGTPKNEAEALKLFSRTCDAQLAEGCSGAASLLARTPTDAARARELEDKACTLGHKASCTERAVRIVQTLDVLAATPEQREEYSRALELIQGGCRSGGQRECESLCVASKGSEQDACRGACDKGVASACHLVAQALLKAEKPELKGVQELETKACEGGVAAACLSLARGGLRGWFKGAQPAKALAKRACDAGDCSAACELGDSQACLAESRRLASTLPPNPKAAEAYAATACRRGLLVACAGLNPSAPATEGTEASEDPLELMRAVCGVEPVLERPQGAEKDLLVCPRCPLAFPAGDVGAPTFSGVAMGSFLEPERKEALVALDGCEGYEFSGVTRGTFGRRVLLAHVKGQWKQLRYYPTNSPTLGEATLRLRTREGTDVFLSDEGPGCHMGGCSTVLKLTRLTEKRMEQQVVLSSDYDESRWYWSTPTQSEDGTVRIMLFPKEEEGEHIVEWKWDGAELTTQRVDSSVTKDRGVRSKLPQGSWRAVPSYDELKR</sequence>
<keyword evidence="5" id="KW-1185">Reference proteome</keyword>
<dbReference type="EMBL" id="JAXIVS010000020">
    <property type="protein sequence ID" value="MDY7232404.1"/>
    <property type="molecule type" value="Genomic_DNA"/>
</dbReference>
<dbReference type="InterPro" id="IPR040239">
    <property type="entry name" value="HcpB-like"/>
</dbReference>
<keyword evidence="2" id="KW-0677">Repeat</keyword>
<dbReference type="Gene3D" id="1.25.40.10">
    <property type="entry name" value="Tetratricopeptide repeat domain"/>
    <property type="match status" value="1"/>
</dbReference>
<dbReference type="PANTHER" id="PTHR13891:SF1">
    <property type="entry name" value="CYTOCHROME C OXIDASE ASSEMBLY FACTOR 7"/>
    <property type="match status" value="1"/>
</dbReference>
<comment type="caution">
    <text evidence="4">The sequence shown here is derived from an EMBL/GenBank/DDBJ whole genome shotgun (WGS) entry which is preliminary data.</text>
</comment>
<proteinExistence type="inferred from homology"/>
<dbReference type="SUPFAM" id="SSF81901">
    <property type="entry name" value="HCP-like"/>
    <property type="match status" value="2"/>
</dbReference>
<dbReference type="InterPro" id="IPR006597">
    <property type="entry name" value="Sel1-like"/>
</dbReference>
<evidence type="ECO:0000313" key="5">
    <source>
        <dbReference type="Proteomes" id="UP001291309"/>
    </source>
</evidence>
<evidence type="ECO:0000256" key="2">
    <source>
        <dbReference type="ARBA" id="ARBA00022737"/>
    </source>
</evidence>
<reference evidence="4 5" key="1">
    <citation type="submission" date="2023-12" db="EMBL/GenBank/DDBJ databases">
        <title>the genome sequence of Hyalangium sp. s54d21.</title>
        <authorList>
            <person name="Zhang X."/>
        </authorList>
    </citation>
    <scope>NUCLEOTIDE SEQUENCE [LARGE SCALE GENOMIC DNA]</scope>
    <source>
        <strain evidence="5">s54d21</strain>
    </source>
</reference>